<dbReference type="InterPro" id="IPR011013">
    <property type="entry name" value="Gal_mutarotase_sf_dom"/>
</dbReference>
<feature type="signal peptide" evidence="6">
    <location>
        <begin position="1"/>
        <end position="22"/>
    </location>
</feature>
<dbReference type="InterPro" id="IPR007444">
    <property type="entry name" value="Glucan_biosyn_MdoG_C"/>
</dbReference>
<dbReference type="GO" id="GO:0003824">
    <property type="term" value="F:catalytic activity"/>
    <property type="evidence" value="ECO:0007669"/>
    <property type="project" value="InterPro"/>
</dbReference>
<evidence type="ECO:0000256" key="4">
    <source>
        <dbReference type="ARBA" id="ARBA00022729"/>
    </source>
</evidence>
<reference evidence="8 9" key="1">
    <citation type="submission" date="2019-03" db="EMBL/GenBank/DDBJ databases">
        <title>Genomic Encyclopedia of Type Strains, Phase III (KMG-III): the genomes of soil and plant-associated and newly described type strains.</title>
        <authorList>
            <person name="Whitman W."/>
        </authorList>
    </citation>
    <scope>NUCLEOTIDE SEQUENCE [LARGE SCALE GENOMIC DNA]</scope>
    <source>
        <strain evidence="8 9">CECT 5797</strain>
    </source>
</reference>
<dbReference type="SUPFAM" id="SSF74650">
    <property type="entry name" value="Galactose mutarotase-like"/>
    <property type="match status" value="1"/>
</dbReference>
<evidence type="ECO:0000256" key="1">
    <source>
        <dbReference type="ARBA" id="ARBA00004418"/>
    </source>
</evidence>
<comment type="caution">
    <text evidence="8">The sequence shown here is derived from an EMBL/GenBank/DDBJ whole genome shotgun (WGS) entry which is preliminary data.</text>
</comment>
<dbReference type="RefSeq" id="WP_133635298.1">
    <property type="nucleotide sequence ID" value="NZ_SNZJ01000005.1"/>
</dbReference>
<dbReference type="Proteomes" id="UP000295212">
    <property type="component" value="Unassembled WGS sequence"/>
</dbReference>
<evidence type="ECO:0000259" key="7">
    <source>
        <dbReference type="Pfam" id="PF04349"/>
    </source>
</evidence>
<feature type="domain" description="Glucan biosynthesis periplasmic MdoG C-terminal" evidence="7">
    <location>
        <begin position="32"/>
        <end position="509"/>
    </location>
</feature>
<evidence type="ECO:0000256" key="6">
    <source>
        <dbReference type="SAM" id="SignalP"/>
    </source>
</evidence>
<dbReference type="Gene3D" id="2.70.98.10">
    <property type="match status" value="1"/>
</dbReference>
<evidence type="ECO:0000313" key="8">
    <source>
        <dbReference type="EMBL" id="TDR55864.1"/>
    </source>
</evidence>
<dbReference type="PIRSF" id="PIRSF006281">
    <property type="entry name" value="MdoG"/>
    <property type="match status" value="1"/>
</dbReference>
<organism evidence="8 9">
    <name type="scientific">Halomonas ventosae</name>
    <dbReference type="NCBI Taxonomy" id="229007"/>
    <lineage>
        <taxon>Bacteria</taxon>
        <taxon>Pseudomonadati</taxon>
        <taxon>Pseudomonadota</taxon>
        <taxon>Gammaproteobacteria</taxon>
        <taxon>Oceanospirillales</taxon>
        <taxon>Halomonadaceae</taxon>
        <taxon>Halomonas</taxon>
    </lineage>
</organism>
<keyword evidence="4 6" id="KW-0732">Signal</keyword>
<dbReference type="GO" id="GO:0030288">
    <property type="term" value="C:outer membrane-bounded periplasmic space"/>
    <property type="evidence" value="ECO:0007669"/>
    <property type="project" value="TreeGrafter"/>
</dbReference>
<dbReference type="PANTHER" id="PTHR30504:SF2">
    <property type="entry name" value="GLUCANS BIOSYNTHESIS PROTEIN G"/>
    <property type="match status" value="1"/>
</dbReference>
<evidence type="ECO:0000256" key="5">
    <source>
        <dbReference type="ARBA" id="ARBA00022764"/>
    </source>
</evidence>
<proteinExistence type="inferred from homology"/>
<name>A0A4R6ZUD0_9GAMM</name>
<dbReference type="InterPro" id="IPR013783">
    <property type="entry name" value="Ig-like_fold"/>
</dbReference>
<dbReference type="SUPFAM" id="SSF81296">
    <property type="entry name" value="E set domains"/>
    <property type="match status" value="1"/>
</dbReference>
<comment type="similarity">
    <text evidence="3">Belongs to the OpgD/OpgG family.</text>
</comment>
<feature type="chain" id="PRO_5020677095" evidence="6">
    <location>
        <begin position="23"/>
        <end position="518"/>
    </location>
</feature>
<dbReference type="InterPro" id="IPR014718">
    <property type="entry name" value="GH-type_carb-bd"/>
</dbReference>
<dbReference type="AlphaFoldDB" id="A0A4R6ZUD0"/>
<dbReference type="UniPathway" id="UPA00637"/>
<dbReference type="Pfam" id="PF04349">
    <property type="entry name" value="MdoG"/>
    <property type="match status" value="1"/>
</dbReference>
<dbReference type="InterPro" id="IPR014438">
    <property type="entry name" value="Glucan_biosyn_MdoG/MdoD"/>
</dbReference>
<evidence type="ECO:0000256" key="2">
    <source>
        <dbReference type="ARBA" id="ARBA00005001"/>
    </source>
</evidence>
<evidence type="ECO:0000256" key="3">
    <source>
        <dbReference type="ARBA" id="ARBA00009284"/>
    </source>
</evidence>
<comment type="pathway">
    <text evidence="2">Glycan metabolism; osmoregulated periplasmic glucan (OPG) biosynthesis.</text>
</comment>
<dbReference type="PANTHER" id="PTHR30504">
    <property type="entry name" value="GLUCANS BIOSYNTHESIS PROTEIN"/>
    <property type="match status" value="1"/>
</dbReference>
<dbReference type="Gene3D" id="2.60.40.10">
    <property type="entry name" value="Immunoglobulins"/>
    <property type="match status" value="1"/>
</dbReference>
<protein>
    <submittedName>
        <fullName evidence="8">Glucans biosynthesis protein</fullName>
    </submittedName>
</protein>
<gene>
    <name evidence="8" type="ORF">DFP85_10536</name>
</gene>
<sequence length="518" mass="58464">MSPSGWLATSLLIAGITPASWAEPDPDPPGIFEEVTERARGLAASPFEERAGDLPQALRDIDYDTYRSIRFRPEDALWKDEGLFSVQLFHAGFLFERPVRLHLVEGDEPHDLPFQSSFFRYDSAAAPLAEEDLSEAGYAGFRLHYPLNRKDYHDEFLVFQGASYFRLVGRDQGYGLSARGLAIDTASPGGEEFPAFRAFWLLKPAPEATRIDIVALLDSPSLAGAYHFRVLPGEQVEVEVEARLFARRDVEKLGIAPLTSMFMHGGVSPYPADDFRPQVHDSQGVLMQTHAGEWIWRPLSNPRELRITRLQDESPAGFGLAQRDRDFDSYLDMESRYERRPSHWVTPRDDWGPGSVELVEIPSDSETNDNIAVYWVPEQPLEAGGSRTYRYRLATFDAQRPEQTLASVVRTRQGWGAVPGQSDPPPRSLRQFVVDFRGGELSSLHASHPVHAELEVSSGEARQLMVQRLPDGDTWRASFRVQPEGETPMDMRLRLTLRDAPMSETWNYVLNPGAWKPR</sequence>
<dbReference type="GO" id="GO:0051274">
    <property type="term" value="P:beta-glucan biosynthetic process"/>
    <property type="evidence" value="ECO:0007669"/>
    <property type="project" value="TreeGrafter"/>
</dbReference>
<dbReference type="OrthoDB" id="335750at2"/>
<dbReference type="EMBL" id="SNZJ01000005">
    <property type="protein sequence ID" value="TDR55864.1"/>
    <property type="molecule type" value="Genomic_DNA"/>
</dbReference>
<dbReference type="FunFam" id="2.70.98.10:FF:000001">
    <property type="entry name" value="Glucans biosynthesis protein G"/>
    <property type="match status" value="1"/>
</dbReference>
<dbReference type="GO" id="GO:0030246">
    <property type="term" value="F:carbohydrate binding"/>
    <property type="evidence" value="ECO:0007669"/>
    <property type="project" value="InterPro"/>
</dbReference>
<comment type="subcellular location">
    <subcellularLocation>
        <location evidence="1">Periplasm</location>
    </subcellularLocation>
</comment>
<keyword evidence="5" id="KW-0574">Periplasm</keyword>
<evidence type="ECO:0000313" key="9">
    <source>
        <dbReference type="Proteomes" id="UP000295212"/>
    </source>
</evidence>
<accession>A0A4R6ZUD0</accession>
<dbReference type="InterPro" id="IPR014756">
    <property type="entry name" value="Ig_E-set"/>
</dbReference>